<reference evidence="8 9" key="1">
    <citation type="submission" date="2017-06" db="EMBL/GenBank/DDBJ databases">
        <title>Genome sequencing of cyanobaciteial culture collection at National Institute for Environmental Studies (NIES).</title>
        <authorList>
            <person name="Hirose Y."/>
            <person name="Shimura Y."/>
            <person name="Fujisawa T."/>
            <person name="Nakamura Y."/>
            <person name="Kawachi M."/>
        </authorList>
    </citation>
    <scope>NUCLEOTIDE SEQUENCE [LARGE SCALE GENOMIC DNA]</scope>
    <source>
        <strain evidence="8 9">NIES-2135</strain>
    </source>
</reference>
<dbReference type="InterPro" id="IPR005467">
    <property type="entry name" value="His_kinase_dom"/>
</dbReference>
<evidence type="ECO:0000256" key="3">
    <source>
        <dbReference type="ARBA" id="ARBA00022553"/>
    </source>
</evidence>
<evidence type="ECO:0000313" key="8">
    <source>
        <dbReference type="EMBL" id="BAY54919.1"/>
    </source>
</evidence>
<dbReference type="Gene3D" id="3.30.565.10">
    <property type="entry name" value="Histidine kinase-like ATPase, C-terminal domain"/>
    <property type="match status" value="1"/>
</dbReference>
<dbReference type="InterPro" id="IPR036890">
    <property type="entry name" value="HATPase_C_sf"/>
</dbReference>
<dbReference type="SUPFAM" id="SSF55874">
    <property type="entry name" value="ATPase domain of HSP90 chaperone/DNA topoisomerase II/histidine kinase"/>
    <property type="match status" value="1"/>
</dbReference>
<keyword evidence="4 8" id="KW-0418">Kinase</keyword>
<dbReference type="SUPFAM" id="SSF47384">
    <property type="entry name" value="Homodimeric domain of signal transducing histidine kinase"/>
    <property type="match status" value="1"/>
</dbReference>
<organism evidence="8 9">
    <name type="scientific">Leptolyngbya boryana NIES-2135</name>
    <dbReference type="NCBI Taxonomy" id="1973484"/>
    <lineage>
        <taxon>Bacteria</taxon>
        <taxon>Bacillati</taxon>
        <taxon>Cyanobacteriota</taxon>
        <taxon>Cyanophyceae</taxon>
        <taxon>Leptolyngbyales</taxon>
        <taxon>Leptolyngbyaceae</taxon>
        <taxon>Leptolyngbya group</taxon>
        <taxon>Leptolyngbya</taxon>
    </lineage>
</organism>
<dbReference type="Pfam" id="PF02518">
    <property type="entry name" value="HATPase_c"/>
    <property type="match status" value="1"/>
</dbReference>
<evidence type="ECO:0000256" key="5">
    <source>
        <dbReference type="ARBA" id="ARBA00023012"/>
    </source>
</evidence>
<dbReference type="InterPro" id="IPR036097">
    <property type="entry name" value="HisK_dim/P_sf"/>
</dbReference>
<name>A0A1Z4JDT8_LEPBY</name>
<evidence type="ECO:0000256" key="2">
    <source>
        <dbReference type="ARBA" id="ARBA00012438"/>
    </source>
</evidence>
<evidence type="ECO:0000256" key="4">
    <source>
        <dbReference type="ARBA" id="ARBA00022777"/>
    </source>
</evidence>
<feature type="domain" description="Histidine kinase" evidence="7">
    <location>
        <begin position="308"/>
        <end position="554"/>
    </location>
</feature>
<dbReference type="SMART" id="SM00387">
    <property type="entry name" value="HATPase_c"/>
    <property type="match status" value="1"/>
</dbReference>
<dbReference type="SMART" id="SM00388">
    <property type="entry name" value="HisKA"/>
    <property type="match status" value="1"/>
</dbReference>
<keyword evidence="3" id="KW-0597">Phosphoprotein</keyword>
<keyword evidence="9" id="KW-1185">Reference proteome</keyword>
<dbReference type="InterPro" id="IPR004358">
    <property type="entry name" value="Sig_transdc_His_kin-like_C"/>
</dbReference>
<dbReference type="EC" id="2.7.13.3" evidence="2"/>
<dbReference type="PANTHER" id="PTHR43065">
    <property type="entry name" value="SENSOR HISTIDINE KINASE"/>
    <property type="match status" value="1"/>
</dbReference>
<dbReference type="Proteomes" id="UP000217895">
    <property type="component" value="Chromosome"/>
</dbReference>
<keyword evidence="6" id="KW-0175">Coiled coil</keyword>
<dbReference type="CDD" id="cd00082">
    <property type="entry name" value="HisKA"/>
    <property type="match status" value="1"/>
</dbReference>
<dbReference type="PRINTS" id="PR00344">
    <property type="entry name" value="BCTRLSENSOR"/>
</dbReference>
<feature type="coiled-coil region" evidence="6">
    <location>
        <begin position="254"/>
        <end position="299"/>
    </location>
</feature>
<dbReference type="InterPro" id="IPR003594">
    <property type="entry name" value="HATPase_dom"/>
</dbReference>
<dbReference type="PROSITE" id="PS50109">
    <property type="entry name" value="HIS_KIN"/>
    <property type="match status" value="1"/>
</dbReference>
<gene>
    <name evidence="8" type="ORF">NIES2135_17380</name>
</gene>
<dbReference type="AlphaFoldDB" id="A0A1Z4JDT8"/>
<evidence type="ECO:0000259" key="7">
    <source>
        <dbReference type="PROSITE" id="PS50109"/>
    </source>
</evidence>
<evidence type="ECO:0000256" key="1">
    <source>
        <dbReference type="ARBA" id="ARBA00000085"/>
    </source>
</evidence>
<protein>
    <recommendedName>
        <fullName evidence="2">histidine kinase</fullName>
        <ecNumber evidence="2">2.7.13.3</ecNumber>
    </recommendedName>
</protein>
<keyword evidence="5" id="KW-0902">Two-component regulatory system</keyword>
<dbReference type="GO" id="GO:0000155">
    <property type="term" value="F:phosphorelay sensor kinase activity"/>
    <property type="evidence" value="ECO:0007669"/>
    <property type="project" value="InterPro"/>
</dbReference>
<comment type="catalytic activity">
    <reaction evidence="1">
        <text>ATP + protein L-histidine = ADP + protein N-phospho-L-histidine.</text>
        <dbReference type="EC" id="2.7.13.3"/>
    </reaction>
</comment>
<accession>A0A1Z4JDT8</accession>
<dbReference type="InterPro" id="IPR003661">
    <property type="entry name" value="HisK_dim/P_dom"/>
</dbReference>
<proteinExistence type="predicted"/>
<evidence type="ECO:0000313" key="9">
    <source>
        <dbReference type="Proteomes" id="UP000217895"/>
    </source>
</evidence>
<dbReference type="EMBL" id="AP018203">
    <property type="protein sequence ID" value="BAY54919.1"/>
    <property type="molecule type" value="Genomic_DNA"/>
</dbReference>
<sequence>MLRRINLQTKLFLAFLVPTSISLIGLASSSNTINRLMQSTTHLSHTSLIKANGLWKMIEGRSQIAAAQNTLLQHELSPQERTIALTRIETAWEQINQGMNQAFQSSKFEGTLKFEQTFLWDWQRWKQTHQKFLLTEKAFFQFRIADPQQEQANLSLKPFDKSKMQKIAAALKARKQLLDAKGQESADFQATEYPLVSLLNDSQKIAAQIQQDAAEEVTIAQGWAGLLMVLIPVTAGAVAWVLSRSIAQPIDRQIHTMIEDLEAAKDTLEEKVQERTQELEQTLQDLTQAQLQLIQAEKMSSLGELVAGIAHEINNPVSFIYGNLSYLKEYTDKLLDLLKIYQEHYPEPVAAIHTVAEESDLEFIQSDLRKILGSMKSGTERIREIVLSLRNFSRLDEAEFKAVDLHEGIESTLLILCHRLNASPDRPEIHIQRDYSELPKVECQAGQLNQAFMNILSNAIDALESTSQPQITIRTSVVGESVEIAISDNGTGISSEIQQKIFNPFFTTKAVGKGTGMGMSISYQLIVEKHHGKLECCSTEGEGTEFLIQIPIRQTT</sequence>
<dbReference type="Gene3D" id="1.10.287.130">
    <property type="match status" value="1"/>
</dbReference>
<dbReference type="PANTHER" id="PTHR43065:SF50">
    <property type="entry name" value="HISTIDINE KINASE"/>
    <property type="match status" value="1"/>
</dbReference>
<keyword evidence="4 8" id="KW-0808">Transferase</keyword>
<evidence type="ECO:0000256" key="6">
    <source>
        <dbReference type="SAM" id="Coils"/>
    </source>
</evidence>